<keyword evidence="2" id="KW-1185">Reference proteome</keyword>
<evidence type="ECO:0000313" key="2">
    <source>
        <dbReference type="Proteomes" id="UP000682811"/>
    </source>
</evidence>
<dbReference type="EMBL" id="BORT01000023">
    <property type="protein sequence ID" value="GIO49602.1"/>
    <property type="molecule type" value="Genomic_DNA"/>
</dbReference>
<evidence type="ECO:0000313" key="1">
    <source>
        <dbReference type="EMBL" id="GIO49602.1"/>
    </source>
</evidence>
<gene>
    <name evidence="1" type="ORF">J34TS1_43670</name>
</gene>
<proteinExistence type="predicted"/>
<name>A0A920CUM6_9BACL</name>
<sequence>MTKLFLHSREMRSVFQLLGKHENDISYSVAWGLTQCPSFLKVFLQNVLKWNGDVNEVEIRMQEYEKGKGFTDIEIELTQEFHLIIEAKRGWNLPDITQLQKYATRTSFIQNPCHDKRLIVLSECSRDYAKHRVPDQVNGFPVEVLSWKDFYQYSKLAHSLGTHAEKRLLQELNVYLGSLMTMQKQDSNMVYVVSVGAGSPDGWSISWRDIISKKRRYFHPVGGNGWVKEPPNYIAFRYDGKLQSIHHIEGYEVVTNMSKVFSEATDEEWKPSFVYHLGVPFAPSNEVKTGNIYPNGRVWCMLDTLFTCSTISEARDLTKSRQNS</sequence>
<reference evidence="1 2" key="1">
    <citation type="submission" date="2021-03" db="EMBL/GenBank/DDBJ databases">
        <title>Antimicrobial resistance genes in bacteria isolated from Japanese honey, and their potential for conferring macrolide and lincosamide resistance in the American foulbrood pathogen Paenibacillus larvae.</title>
        <authorList>
            <person name="Okamoto M."/>
            <person name="Kumagai M."/>
            <person name="Kanamori H."/>
            <person name="Takamatsu D."/>
        </authorList>
    </citation>
    <scope>NUCLEOTIDE SEQUENCE [LARGE SCALE GENOMIC DNA]</scope>
    <source>
        <strain evidence="1 2">J34TS1</strain>
    </source>
</reference>
<protein>
    <recommendedName>
        <fullName evidence="3">PD-(D/E)XK nuclease superfamily protein</fullName>
    </recommendedName>
</protein>
<accession>A0A920CUM6</accession>
<dbReference type="RefSeq" id="WP_212980044.1">
    <property type="nucleotide sequence ID" value="NZ_AP025343.1"/>
</dbReference>
<dbReference type="Proteomes" id="UP000682811">
    <property type="component" value="Unassembled WGS sequence"/>
</dbReference>
<evidence type="ECO:0008006" key="3">
    <source>
        <dbReference type="Google" id="ProtNLM"/>
    </source>
</evidence>
<dbReference type="AlphaFoldDB" id="A0A920CUM6"/>
<comment type="caution">
    <text evidence="1">The sequence shown here is derived from an EMBL/GenBank/DDBJ whole genome shotgun (WGS) entry which is preliminary data.</text>
</comment>
<organism evidence="1 2">
    <name type="scientific">Paenibacillus azoreducens</name>
    <dbReference type="NCBI Taxonomy" id="116718"/>
    <lineage>
        <taxon>Bacteria</taxon>
        <taxon>Bacillati</taxon>
        <taxon>Bacillota</taxon>
        <taxon>Bacilli</taxon>
        <taxon>Bacillales</taxon>
        <taxon>Paenibacillaceae</taxon>
        <taxon>Paenibacillus</taxon>
    </lineage>
</organism>